<proteinExistence type="predicted"/>
<feature type="domain" description="DUF5671" evidence="2">
    <location>
        <begin position="70"/>
        <end position="200"/>
    </location>
</feature>
<evidence type="ECO:0000259" key="2">
    <source>
        <dbReference type="Pfam" id="PF18920"/>
    </source>
</evidence>
<feature type="transmembrane region" description="Helical" evidence="1">
    <location>
        <begin position="219"/>
        <end position="237"/>
    </location>
</feature>
<keyword evidence="4" id="KW-1185">Reference proteome</keyword>
<feature type="transmembrane region" description="Helical" evidence="1">
    <location>
        <begin position="184"/>
        <end position="203"/>
    </location>
</feature>
<dbReference type="Pfam" id="PF18920">
    <property type="entry name" value="DUF5671"/>
    <property type="match status" value="1"/>
</dbReference>
<dbReference type="InterPro" id="IPR043728">
    <property type="entry name" value="DUF5671"/>
</dbReference>
<dbReference type="Proteomes" id="UP000220034">
    <property type="component" value="Unassembled WGS sequence"/>
</dbReference>
<accession>A0A2C9CQG2</accession>
<dbReference type="AlphaFoldDB" id="A0A2C9CQG2"/>
<reference evidence="4" key="1">
    <citation type="submission" date="2017-09" db="EMBL/GenBank/DDBJ databases">
        <authorList>
            <person name="Varghese N."/>
            <person name="Submissions S."/>
        </authorList>
    </citation>
    <scope>NUCLEOTIDE SEQUENCE [LARGE SCALE GENOMIC DNA]</scope>
    <source>
        <strain evidence="4">C7</strain>
    </source>
</reference>
<dbReference type="EMBL" id="OCTN01000001">
    <property type="protein sequence ID" value="SOH92619.1"/>
    <property type="molecule type" value="Genomic_DNA"/>
</dbReference>
<name>A0A2C9CQG2_9RHOB</name>
<evidence type="ECO:0000256" key="1">
    <source>
        <dbReference type="SAM" id="Phobius"/>
    </source>
</evidence>
<dbReference type="OrthoDB" id="7847741at2"/>
<dbReference type="RefSeq" id="WP_097928188.1">
    <property type="nucleotide sequence ID" value="NZ_OCTN01000001.1"/>
</dbReference>
<protein>
    <recommendedName>
        <fullName evidence="2">DUF5671 domain-containing protein</fullName>
    </recommendedName>
</protein>
<gene>
    <name evidence="3" type="ORF">SAMN06273572_101467</name>
</gene>
<feature type="transmembrane region" description="Helical" evidence="1">
    <location>
        <begin position="70"/>
        <end position="95"/>
    </location>
</feature>
<feature type="transmembrane region" description="Helical" evidence="1">
    <location>
        <begin position="155"/>
        <end position="178"/>
    </location>
</feature>
<keyword evidence="1" id="KW-0812">Transmembrane</keyword>
<organism evidence="3 4">
    <name type="scientific">Pontivivens marinum</name>
    <dbReference type="NCBI Taxonomy" id="1690039"/>
    <lineage>
        <taxon>Bacteria</taxon>
        <taxon>Pseudomonadati</taxon>
        <taxon>Pseudomonadota</taxon>
        <taxon>Alphaproteobacteria</taxon>
        <taxon>Rhodobacterales</taxon>
        <taxon>Paracoccaceae</taxon>
        <taxon>Pontivivens</taxon>
    </lineage>
</organism>
<sequence length="351" mass="38464">MARIDPVSLYVERALERGLDHSTVRAQLISAGWPARDIDDALSGWADLGPRAENMPPVPQPRASFSVLDLLVYLLLLAALSITAFNIVTLTHGLLEFLLPEPLDRASAGRAEQARWALATLIVAAPVYGLLVTWIDRDLARNQVKRAARVRRGALGLMLMVAAITFACDAIYSIYALLNGELTLRFILKALVVALVAGGVWCIGRSDLDPASDGRAKRLVLWVGAAVTAGLVVWTLLATGVPASVRDQRLDEQRFADIRNLATHLRCPDAGALPLGLNVEEAIAFCPMQDVAPVTLRDPETDAPYRYERLDDRSFRICADFAALHDDTEFQRSGRSWLFDVQTGCITGRIR</sequence>
<evidence type="ECO:0000313" key="4">
    <source>
        <dbReference type="Proteomes" id="UP000220034"/>
    </source>
</evidence>
<keyword evidence="1" id="KW-1133">Transmembrane helix</keyword>
<feature type="transmembrane region" description="Helical" evidence="1">
    <location>
        <begin position="115"/>
        <end position="135"/>
    </location>
</feature>
<keyword evidence="1" id="KW-0472">Membrane</keyword>
<evidence type="ECO:0000313" key="3">
    <source>
        <dbReference type="EMBL" id="SOH92619.1"/>
    </source>
</evidence>